<dbReference type="SMART" id="SM00267">
    <property type="entry name" value="GGDEF"/>
    <property type="match status" value="1"/>
</dbReference>
<keyword evidence="4" id="KW-1185">Reference proteome</keyword>
<dbReference type="PANTHER" id="PTHR33121">
    <property type="entry name" value="CYCLIC DI-GMP PHOSPHODIESTERASE PDEF"/>
    <property type="match status" value="1"/>
</dbReference>
<feature type="domain" description="EAL" evidence="1">
    <location>
        <begin position="193"/>
        <end position="451"/>
    </location>
</feature>
<dbReference type="SUPFAM" id="SSF55073">
    <property type="entry name" value="Nucleotide cyclase"/>
    <property type="match status" value="1"/>
</dbReference>
<protein>
    <recommendedName>
        <fullName evidence="5">GGDEF domain-containing protein</fullName>
    </recommendedName>
</protein>
<evidence type="ECO:0008006" key="5">
    <source>
        <dbReference type="Google" id="ProtNLM"/>
    </source>
</evidence>
<dbReference type="InterPro" id="IPR001633">
    <property type="entry name" value="EAL_dom"/>
</dbReference>
<gene>
    <name evidence="3" type="ORF">C0V82_00395</name>
</gene>
<dbReference type="InterPro" id="IPR035919">
    <property type="entry name" value="EAL_sf"/>
</dbReference>
<dbReference type="AlphaFoldDB" id="A0A2K9N6V8"/>
<dbReference type="InterPro" id="IPR050706">
    <property type="entry name" value="Cyclic-di-GMP_PDE-like"/>
</dbReference>
<dbReference type="Pfam" id="PF00990">
    <property type="entry name" value="GGDEF"/>
    <property type="match status" value="1"/>
</dbReference>
<evidence type="ECO:0000259" key="1">
    <source>
        <dbReference type="PROSITE" id="PS50883"/>
    </source>
</evidence>
<dbReference type="PROSITE" id="PS50887">
    <property type="entry name" value="GGDEF"/>
    <property type="match status" value="1"/>
</dbReference>
<evidence type="ECO:0000313" key="3">
    <source>
        <dbReference type="EMBL" id="AUN28883.1"/>
    </source>
</evidence>
<reference evidence="3 4" key="1">
    <citation type="submission" date="2017-12" db="EMBL/GenBank/DDBJ databases">
        <title>Genomes of bacteria within cyanobacterial aggregates.</title>
        <authorList>
            <person name="Cai H."/>
        </authorList>
    </citation>
    <scope>NUCLEOTIDE SEQUENCE [LARGE SCALE GENOMIC DNA]</scope>
    <source>
        <strain evidence="3 4">TH16</strain>
    </source>
</reference>
<proteinExistence type="predicted"/>
<evidence type="ECO:0000313" key="4">
    <source>
        <dbReference type="Proteomes" id="UP000234752"/>
    </source>
</evidence>
<accession>A0A2K9N6V8</accession>
<evidence type="ECO:0000259" key="2">
    <source>
        <dbReference type="PROSITE" id="PS50887"/>
    </source>
</evidence>
<dbReference type="InterPro" id="IPR000160">
    <property type="entry name" value="GGDEF_dom"/>
</dbReference>
<dbReference type="SMART" id="SM00052">
    <property type="entry name" value="EAL"/>
    <property type="match status" value="1"/>
</dbReference>
<dbReference type="Pfam" id="PF00563">
    <property type="entry name" value="EAL"/>
    <property type="match status" value="1"/>
</dbReference>
<dbReference type="Gene3D" id="3.20.20.450">
    <property type="entry name" value="EAL domain"/>
    <property type="match status" value="1"/>
</dbReference>
<dbReference type="PANTHER" id="PTHR33121:SF19">
    <property type="entry name" value="CYCLIC DI-GMP PHOSPHODIESTERASE PA2567"/>
    <property type="match status" value="1"/>
</dbReference>
<dbReference type="PROSITE" id="PS50883">
    <property type="entry name" value="EAL"/>
    <property type="match status" value="1"/>
</dbReference>
<dbReference type="InterPro" id="IPR043128">
    <property type="entry name" value="Rev_trsase/Diguanyl_cyclase"/>
</dbReference>
<name>A0A2K9N6V8_9PROT</name>
<organism evidence="3 4">
    <name type="scientific">Niveispirillum cyanobacteriorum</name>
    <dbReference type="NCBI Taxonomy" id="1612173"/>
    <lineage>
        <taxon>Bacteria</taxon>
        <taxon>Pseudomonadati</taxon>
        <taxon>Pseudomonadota</taxon>
        <taxon>Alphaproteobacteria</taxon>
        <taxon>Rhodospirillales</taxon>
        <taxon>Azospirillaceae</taxon>
        <taxon>Niveispirillum</taxon>
    </lineage>
</organism>
<dbReference type="GO" id="GO:0071111">
    <property type="term" value="F:cyclic-guanylate-specific phosphodiesterase activity"/>
    <property type="evidence" value="ECO:0007669"/>
    <property type="project" value="InterPro"/>
</dbReference>
<dbReference type="CDD" id="cd01948">
    <property type="entry name" value="EAL"/>
    <property type="match status" value="1"/>
</dbReference>
<dbReference type="EMBL" id="CP025611">
    <property type="protein sequence ID" value="AUN28883.1"/>
    <property type="molecule type" value="Genomic_DNA"/>
</dbReference>
<dbReference type="KEGG" id="ncb:C0V82_00395"/>
<feature type="domain" description="GGDEF" evidence="2">
    <location>
        <begin position="62"/>
        <end position="189"/>
    </location>
</feature>
<dbReference type="Gene3D" id="3.30.70.270">
    <property type="match status" value="1"/>
</dbReference>
<dbReference type="SUPFAM" id="SSF141868">
    <property type="entry name" value="EAL domain-like"/>
    <property type="match status" value="1"/>
</dbReference>
<dbReference type="Proteomes" id="UP000234752">
    <property type="component" value="Chromosome eg_1"/>
</dbReference>
<dbReference type="InterPro" id="IPR029787">
    <property type="entry name" value="Nucleotide_cyclase"/>
</dbReference>
<sequence>MPNRRGSEMIQGLDMMPEMLASCPCAYQAPALLHDPLTGMLNKHGFVTEGNRLLKTLSAGGGNAILIYMELNDYDGLISRLGYDAALILLATIRDRMTLAFGQNALLARFDSERFAALLPDANAEVEGIIRLLEAPLRVGNTTCHLSLSCGVASFIDAADNMDMLVMAARSARREAQRSSRQIGWYADDLRRKLARQRALEDGLWFARGGSGMSLVYQPKIDIRAGEVFGVEALLRWRHPEFGSVSPAEFIPLAERNQTIVPIGEWLMREALRQKHLWRQQGRSIHLSINVSPLQLQPDNCAPSVLEILTEECRRLGLDRDKLELEITEGLLSNEAVMAQVKAIASEGFGIAIDDFGRDHSALSLLVNCPATTLKIDKSFVDNVVENERQLAVVQFIVDLAGKLGMRTVVEGVEHLVQLVALADAGCDYGQGYFYYRPLTAQQVLDLRHKH</sequence>
<dbReference type="CDD" id="cd01949">
    <property type="entry name" value="GGDEF"/>
    <property type="match status" value="1"/>
</dbReference>